<dbReference type="InterPro" id="IPR029063">
    <property type="entry name" value="SAM-dependent_MTases_sf"/>
</dbReference>
<keyword evidence="2" id="KW-1185">Reference proteome</keyword>
<proteinExistence type="predicted"/>
<dbReference type="Pfam" id="PF02348">
    <property type="entry name" value="CTP_transf_3"/>
    <property type="match status" value="1"/>
</dbReference>
<name>A0A1I0ADG6_9FIRM</name>
<evidence type="ECO:0000313" key="2">
    <source>
        <dbReference type="Proteomes" id="UP000243819"/>
    </source>
</evidence>
<accession>A0A1I0ADG6</accession>
<dbReference type="Gene3D" id="3.90.550.10">
    <property type="entry name" value="Spore Coat Polysaccharide Biosynthesis Protein SpsA, Chain A"/>
    <property type="match status" value="1"/>
</dbReference>
<dbReference type="Proteomes" id="UP000243819">
    <property type="component" value="Unassembled WGS sequence"/>
</dbReference>
<dbReference type="RefSeq" id="WP_091350502.1">
    <property type="nucleotide sequence ID" value="NZ_FOIF01000020.1"/>
</dbReference>
<dbReference type="GO" id="GO:0016779">
    <property type="term" value="F:nucleotidyltransferase activity"/>
    <property type="evidence" value="ECO:0007669"/>
    <property type="project" value="UniProtKB-KW"/>
</dbReference>
<dbReference type="EMBL" id="FOIF01000020">
    <property type="protein sequence ID" value="SES92277.1"/>
    <property type="molecule type" value="Genomic_DNA"/>
</dbReference>
<dbReference type="SUPFAM" id="SSF53335">
    <property type="entry name" value="S-adenosyl-L-methionine-dependent methyltransferases"/>
    <property type="match status" value="1"/>
</dbReference>
<protein>
    <submittedName>
        <fullName evidence="1">Spore coat polysaccharide biosynthesis protein SpsF, cytidylyltransferase family</fullName>
    </submittedName>
</protein>
<keyword evidence="1" id="KW-0808">Transferase</keyword>
<dbReference type="AlphaFoldDB" id="A0A1I0ADG6"/>
<evidence type="ECO:0000313" key="1">
    <source>
        <dbReference type="EMBL" id="SES92277.1"/>
    </source>
</evidence>
<sequence>MSIVAYIQADLEKNPFLTKEILNKNIIEYTVEKVLQIPAINDITMVLYNNKDNQSLSYLRDKYSKVKIYFSKELNAGKRMIEAYQDSKPSVILRFTGDQIFLDVERTKELIDRFINDNIDILYHNLDNGLLPEILTYDALEKCQVQIGKFHRFLKYLNTNPHNLNLKKVKHPWETPFYHFFVRTEREYYIAQEILKYNLDYTKLDIYGNILFGDTGIYEEGWFKSFLTKKSINYQEEPIPWMTYPAIDFLEKRVKKHFKVFEFGCGFSTLWWAKKVDTVVACEHNSAWVQAIKENLPTNAKIIYVDISKEDYPNSILKTGEKYHIVVIDSRDRIDCAKVAVNSLLPDGIIIWDDSQRTKDDEGKEYILAQGFKKIEFTGMGPIVKDKNETTIFYREGNCLGI</sequence>
<organism evidence="1 2">
    <name type="scientific">Anaerobranca gottschalkii DSM 13577</name>
    <dbReference type="NCBI Taxonomy" id="1120990"/>
    <lineage>
        <taxon>Bacteria</taxon>
        <taxon>Bacillati</taxon>
        <taxon>Bacillota</taxon>
        <taxon>Clostridia</taxon>
        <taxon>Eubacteriales</taxon>
        <taxon>Proteinivoracaceae</taxon>
        <taxon>Anaerobranca</taxon>
    </lineage>
</organism>
<dbReference type="STRING" id="1120990.SAMN03080614_102024"/>
<dbReference type="SUPFAM" id="SSF53448">
    <property type="entry name" value="Nucleotide-diphospho-sugar transferases"/>
    <property type="match status" value="1"/>
</dbReference>
<gene>
    <name evidence="1" type="ORF">SAMN03080614_102024</name>
</gene>
<dbReference type="InterPro" id="IPR029044">
    <property type="entry name" value="Nucleotide-diphossugar_trans"/>
</dbReference>
<dbReference type="InterPro" id="IPR003329">
    <property type="entry name" value="Cytidylyl_trans"/>
</dbReference>
<keyword evidence="1" id="KW-0548">Nucleotidyltransferase</keyword>
<reference evidence="2" key="1">
    <citation type="submission" date="2016-10" db="EMBL/GenBank/DDBJ databases">
        <authorList>
            <person name="Varghese N."/>
            <person name="Submissions S."/>
        </authorList>
    </citation>
    <scope>NUCLEOTIDE SEQUENCE [LARGE SCALE GENOMIC DNA]</scope>
    <source>
        <strain evidence="2">DSM 13577</strain>
    </source>
</reference>
<dbReference type="Gene3D" id="3.40.50.150">
    <property type="entry name" value="Vaccinia Virus protein VP39"/>
    <property type="match status" value="1"/>
</dbReference>
<dbReference type="OrthoDB" id="9793120at2"/>